<dbReference type="CDD" id="cd04301">
    <property type="entry name" value="NAT_SF"/>
    <property type="match status" value="1"/>
</dbReference>
<comment type="caution">
    <text evidence="4">The sequence shown here is derived from an EMBL/GenBank/DDBJ whole genome shotgun (WGS) entry which is preliminary data.</text>
</comment>
<dbReference type="Pfam" id="PF00583">
    <property type="entry name" value="Acetyltransf_1"/>
    <property type="match status" value="1"/>
</dbReference>
<dbReference type="PANTHER" id="PTHR43420:SF47">
    <property type="entry name" value="N-ACETYLTRANSFERASE DOMAIN-CONTAINING PROTEIN"/>
    <property type="match status" value="1"/>
</dbReference>
<keyword evidence="5" id="KW-1185">Reference proteome</keyword>
<dbReference type="InterPro" id="IPR000182">
    <property type="entry name" value="GNAT_dom"/>
</dbReference>
<evidence type="ECO:0000313" key="4">
    <source>
        <dbReference type="EMBL" id="KAK2942485.1"/>
    </source>
</evidence>
<proteinExistence type="predicted"/>
<dbReference type="InterPro" id="IPR016181">
    <property type="entry name" value="Acyl_CoA_acyltransferase"/>
</dbReference>
<dbReference type="SUPFAM" id="SSF55729">
    <property type="entry name" value="Acyl-CoA N-acyltransferases (Nat)"/>
    <property type="match status" value="1"/>
</dbReference>
<evidence type="ECO:0000259" key="3">
    <source>
        <dbReference type="PROSITE" id="PS51186"/>
    </source>
</evidence>
<name>A0ABQ9WSL0_9EUKA</name>
<dbReference type="PANTHER" id="PTHR43420">
    <property type="entry name" value="ACETYLTRANSFERASE"/>
    <property type="match status" value="1"/>
</dbReference>
<evidence type="ECO:0000313" key="5">
    <source>
        <dbReference type="Proteomes" id="UP001281761"/>
    </source>
</evidence>
<reference evidence="4 5" key="1">
    <citation type="journal article" date="2022" name="bioRxiv">
        <title>Genomics of Preaxostyla Flagellates Illuminates Evolutionary Transitions and the Path Towards Mitochondrial Loss.</title>
        <authorList>
            <person name="Novak L.V.F."/>
            <person name="Treitli S.C."/>
            <person name="Pyrih J."/>
            <person name="Halakuc P."/>
            <person name="Pipaliya S.V."/>
            <person name="Vacek V."/>
            <person name="Brzon O."/>
            <person name="Soukal P."/>
            <person name="Eme L."/>
            <person name="Dacks J.B."/>
            <person name="Karnkowska A."/>
            <person name="Elias M."/>
            <person name="Hampl V."/>
        </authorList>
    </citation>
    <scope>NUCLEOTIDE SEQUENCE [LARGE SCALE GENOMIC DNA]</scope>
    <source>
        <strain evidence="4">NAU3</strain>
        <tissue evidence="4">Gut</tissue>
    </source>
</reference>
<gene>
    <name evidence="4" type="ORF">BLNAU_22596</name>
</gene>
<dbReference type="PROSITE" id="PS51186">
    <property type="entry name" value="GNAT"/>
    <property type="match status" value="1"/>
</dbReference>
<evidence type="ECO:0000256" key="1">
    <source>
        <dbReference type="ARBA" id="ARBA00022679"/>
    </source>
</evidence>
<dbReference type="Gene3D" id="3.40.630.30">
    <property type="match status" value="1"/>
</dbReference>
<sequence>MHPSFPPFHSHPQFFRGKLAAYLKLNKKEAQDEDDEPNGLEIERIYVRSEFKRRGIGKFLVEYAEKISREAGCSSMRLWVWGQNFGALAFYKSMGFVQTESHVFMLGNDRQTALVMTKYLL</sequence>
<organism evidence="4 5">
    <name type="scientific">Blattamonas nauphoetae</name>
    <dbReference type="NCBI Taxonomy" id="2049346"/>
    <lineage>
        <taxon>Eukaryota</taxon>
        <taxon>Metamonada</taxon>
        <taxon>Preaxostyla</taxon>
        <taxon>Oxymonadida</taxon>
        <taxon>Blattamonas</taxon>
    </lineage>
</organism>
<feature type="domain" description="N-acetyltransferase" evidence="3">
    <location>
        <begin position="1"/>
        <end position="121"/>
    </location>
</feature>
<dbReference type="Proteomes" id="UP001281761">
    <property type="component" value="Unassembled WGS sequence"/>
</dbReference>
<keyword evidence="2" id="KW-0012">Acyltransferase</keyword>
<dbReference type="EMBL" id="JARBJD010000405">
    <property type="protein sequence ID" value="KAK2942485.1"/>
    <property type="molecule type" value="Genomic_DNA"/>
</dbReference>
<dbReference type="InterPro" id="IPR050680">
    <property type="entry name" value="YpeA/RimI_acetyltransf"/>
</dbReference>
<accession>A0ABQ9WSL0</accession>
<protein>
    <submittedName>
        <fullName evidence="4">Polyamine N-acetyltransferase</fullName>
    </submittedName>
</protein>
<evidence type="ECO:0000256" key="2">
    <source>
        <dbReference type="ARBA" id="ARBA00023315"/>
    </source>
</evidence>
<keyword evidence="1" id="KW-0808">Transferase</keyword>